<evidence type="ECO:0000313" key="3">
    <source>
        <dbReference type="EMBL" id="CAK9213692.1"/>
    </source>
</evidence>
<sequence>METVVNSSNAALMRRIVQLENEKDELQKDIETICLQQAGVPSSIDLTTRMQARRAAGLEQELETSKQKVALLTRENQNLQEELSEAYRLKSRLAEVFKAAVEKNSQVEKEVKYYQGEVAAALAARDKAIVEVERVHEGEKIMTTKMQEIQARLKSIEDYSKEQETQQKELQEELETSKAQLVQLFQVVEKFWQLREKALGSSEEDEELHSLQPIDKATALLSDTDSHWCCGHANQQAEDAHHQEVNDAPDVPEKQHERSKELESQLEQFKQLTAAKLDQVHNEHQSLKLDIFGCLEEEKQWIQTMFVNLQSLKEEATTTREFHSEPVDKYEEERGPLTTEVTSATDHSEEHFSAVVNMGRSTIDMDDDSQKVLAQALQEKVEALLLLSQQEERYHLESKTIHGLEAQIRDLNQKISQVTGEKVSALMEVAQVRQDCQRYEEQANLPAVPPEATPAVTDKHSSSQKASPLTTAGYLKSWLRALDVSGPGFKASPDSSKRIVIADSSRSSQTDECIDFAKLRVENAALRERVASVQRLTESAHRLRMALVKASNDSQNEKAAPSLQVALEVVQGVSAEAQQLKIALGCSLPISWPGQEIVPEPEQSSDLSVGEATVSSVEGAARAAIDTASAAGIEMVELLLATSELQKQALQCQLDMLAN</sequence>
<feature type="region of interest" description="Disordered" evidence="2">
    <location>
        <begin position="236"/>
        <end position="261"/>
    </location>
</feature>
<dbReference type="EMBL" id="OZ019911">
    <property type="protein sequence ID" value="CAK9213692.1"/>
    <property type="molecule type" value="Genomic_DNA"/>
</dbReference>
<name>A0ABP0U9S7_9BRYO</name>
<dbReference type="Proteomes" id="UP001497512">
    <property type="component" value="Chromosome 19"/>
</dbReference>
<keyword evidence="4" id="KW-1185">Reference proteome</keyword>
<feature type="coiled-coil region" evidence="1">
    <location>
        <begin position="9"/>
        <end position="96"/>
    </location>
</feature>
<keyword evidence="1" id="KW-0175">Coiled coil</keyword>
<accession>A0ABP0U9S7</accession>
<organism evidence="3 4">
    <name type="scientific">Sphagnum troendelagicum</name>
    <dbReference type="NCBI Taxonomy" id="128251"/>
    <lineage>
        <taxon>Eukaryota</taxon>
        <taxon>Viridiplantae</taxon>
        <taxon>Streptophyta</taxon>
        <taxon>Embryophyta</taxon>
        <taxon>Bryophyta</taxon>
        <taxon>Sphagnophytina</taxon>
        <taxon>Sphagnopsida</taxon>
        <taxon>Sphagnales</taxon>
        <taxon>Sphagnaceae</taxon>
        <taxon>Sphagnum</taxon>
    </lineage>
</organism>
<dbReference type="PANTHER" id="PTHR35712">
    <property type="entry name" value="MYOSIN HEAVY CHAIN-LIKE PROTEIN"/>
    <property type="match status" value="1"/>
</dbReference>
<proteinExistence type="predicted"/>
<feature type="coiled-coil region" evidence="1">
    <location>
        <begin position="146"/>
        <end position="187"/>
    </location>
</feature>
<evidence type="ECO:0000256" key="1">
    <source>
        <dbReference type="SAM" id="Coils"/>
    </source>
</evidence>
<gene>
    <name evidence="3" type="ORF">CSSPTR1EN2_LOCUS11882</name>
</gene>
<feature type="compositionally biased region" description="Basic and acidic residues" evidence="2">
    <location>
        <begin position="238"/>
        <end position="261"/>
    </location>
</feature>
<feature type="coiled-coil region" evidence="1">
    <location>
        <begin position="373"/>
        <end position="442"/>
    </location>
</feature>
<evidence type="ECO:0000256" key="2">
    <source>
        <dbReference type="SAM" id="MobiDB-lite"/>
    </source>
</evidence>
<protein>
    <submittedName>
        <fullName evidence="3">Uncharacterized protein</fullName>
    </submittedName>
</protein>
<reference evidence="3" key="1">
    <citation type="submission" date="2024-02" db="EMBL/GenBank/DDBJ databases">
        <authorList>
            <consortium name="ELIXIR-Norway"/>
            <consortium name="Elixir Norway"/>
        </authorList>
    </citation>
    <scope>NUCLEOTIDE SEQUENCE</scope>
</reference>
<evidence type="ECO:0000313" key="4">
    <source>
        <dbReference type="Proteomes" id="UP001497512"/>
    </source>
</evidence>
<feature type="region of interest" description="Disordered" evidence="2">
    <location>
        <begin position="448"/>
        <end position="467"/>
    </location>
</feature>
<dbReference type="PANTHER" id="PTHR35712:SF1">
    <property type="entry name" value="MYOSIN HEAVY CHAIN-LIKE PROTEIN"/>
    <property type="match status" value="1"/>
</dbReference>